<evidence type="ECO:0000313" key="2">
    <source>
        <dbReference type="Proteomes" id="UP000463939"/>
    </source>
</evidence>
<dbReference type="KEGG" id="sniv:SFSGTM_11880"/>
<reference evidence="2" key="1">
    <citation type="submission" date="2019-11" db="EMBL/GenBank/DDBJ databases">
        <title>Isolation and characterization of a novel species in the genus Sulfuriferula.</title>
        <authorList>
            <person name="Mochizuki J."/>
            <person name="Kojima H."/>
            <person name="Fukui M."/>
        </authorList>
    </citation>
    <scope>NUCLEOTIDE SEQUENCE [LARGE SCALE GENOMIC DNA]</scope>
    <source>
        <strain evidence="2">SGTM</strain>
    </source>
</reference>
<evidence type="ECO:0000313" key="1">
    <source>
        <dbReference type="EMBL" id="BBP00480.1"/>
    </source>
</evidence>
<dbReference type="Gene3D" id="3.40.50.1820">
    <property type="entry name" value="alpha/beta hydrolase"/>
    <property type="match status" value="1"/>
</dbReference>
<dbReference type="SUPFAM" id="SSF53474">
    <property type="entry name" value="alpha/beta-Hydrolases"/>
    <property type="match status" value="1"/>
</dbReference>
<sequence length="208" mass="22626">MLDTIPFIEHGNGADQGEASIRKLARFIRDNLPKIDLISGYALGGTMALKLANHLPAIPKILCLSGPGFIDAALRGKLQALIDLLAEGDLEGCLTRLSAFVAAEGKIPGLQHRDRIAQNDVEPGCRRMLKGFRFLLTLDARQNLATYQGEILCLLGQHSQLATTANLAIAASSKHHKLVQVPDAGMRILLDNREFTVSIINDWLKNGE</sequence>
<protein>
    <recommendedName>
        <fullName evidence="3">Alpha/beta hydrolase</fullName>
    </recommendedName>
</protein>
<name>A0A809SH44_9PROT</name>
<evidence type="ECO:0008006" key="3">
    <source>
        <dbReference type="Google" id="ProtNLM"/>
    </source>
</evidence>
<proteinExistence type="predicted"/>
<gene>
    <name evidence="1" type="ORF">SFSGTM_11880</name>
</gene>
<dbReference type="AlphaFoldDB" id="A0A809SH44"/>
<keyword evidence="2" id="KW-1185">Reference proteome</keyword>
<dbReference type="EMBL" id="AP021881">
    <property type="protein sequence ID" value="BBP00480.1"/>
    <property type="molecule type" value="Genomic_DNA"/>
</dbReference>
<organism evidence="1 2">
    <name type="scientific">Sulfuriferula nivalis</name>
    <dbReference type="NCBI Taxonomy" id="2675298"/>
    <lineage>
        <taxon>Bacteria</taxon>
        <taxon>Pseudomonadati</taxon>
        <taxon>Pseudomonadota</taxon>
        <taxon>Betaproteobacteria</taxon>
        <taxon>Nitrosomonadales</taxon>
        <taxon>Sulfuricellaceae</taxon>
        <taxon>Sulfuriferula</taxon>
    </lineage>
</organism>
<dbReference type="Proteomes" id="UP000463939">
    <property type="component" value="Chromosome"/>
</dbReference>
<accession>A0A809SH44</accession>
<dbReference type="InterPro" id="IPR029058">
    <property type="entry name" value="AB_hydrolase_fold"/>
</dbReference>